<dbReference type="CDD" id="cd00090">
    <property type="entry name" value="HTH_ARSR"/>
    <property type="match status" value="1"/>
</dbReference>
<proteinExistence type="predicted"/>
<dbReference type="Pfam" id="PF12840">
    <property type="entry name" value="HTH_20"/>
    <property type="match status" value="1"/>
</dbReference>
<dbReference type="Proteomes" id="UP000647860">
    <property type="component" value="Unassembled WGS sequence"/>
</dbReference>
<accession>A0ABQ4IEW2</accession>
<dbReference type="RefSeq" id="WP_102658066.1">
    <property type="nucleotide sequence ID" value="NZ_BAAAGZ010000010.1"/>
</dbReference>
<dbReference type="SUPFAM" id="SSF46785">
    <property type="entry name" value="Winged helix' DNA-binding domain"/>
    <property type="match status" value="1"/>
</dbReference>
<name>A0ABQ4IEW2_9ACTN</name>
<sequence>MTEELHQRTVKVTDPRALRAYAHPLRMRLIGLLRGEGPMTATQAAARLDDNVPNCSFHLRQLAKYGFAERVPGADGRERPWRATTLYTSWDDSDDPAMRAATDQINSVMVDIYLQRARNYLAIRADEPVEWRIAAGFGDTLLHVTAAELRELTAEVDALLARYDERIADPAKRPPGSRPVTFVQMRLPRGGVPVEEQRGESDHD</sequence>
<comment type="caution">
    <text evidence="2">The sequence shown here is derived from an EMBL/GenBank/DDBJ whole genome shotgun (WGS) entry which is preliminary data.</text>
</comment>
<dbReference type="Gene3D" id="1.10.10.10">
    <property type="entry name" value="Winged helix-like DNA-binding domain superfamily/Winged helix DNA-binding domain"/>
    <property type="match status" value="1"/>
</dbReference>
<feature type="domain" description="HTH arsR-type" evidence="1">
    <location>
        <begin position="16"/>
        <end position="104"/>
    </location>
</feature>
<keyword evidence="3" id="KW-1185">Reference proteome</keyword>
<gene>
    <name evidence="2" type="ORF">Vgi01_31320</name>
</gene>
<evidence type="ECO:0000313" key="3">
    <source>
        <dbReference type="Proteomes" id="UP000647860"/>
    </source>
</evidence>
<reference evidence="2 3" key="1">
    <citation type="submission" date="2021-01" db="EMBL/GenBank/DDBJ databases">
        <title>Whole genome shotgun sequence of Verrucosispora gifhornensis NBRC 16317.</title>
        <authorList>
            <person name="Komaki H."/>
            <person name="Tamura T."/>
        </authorList>
    </citation>
    <scope>NUCLEOTIDE SEQUENCE [LARGE SCALE GENOMIC DNA]</scope>
    <source>
        <strain evidence="2 3">NBRC 16317</strain>
    </source>
</reference>
<dbReference type="InterPro" id="IPR036390">
    <property type="entry name" value="WH_DNA-bd_sf"/>
</dbReference>
<evidence type="ECO:0000313" key="2">
    <source>
        <dbReference type="EMBL" id="GIJ16448.1"/>
    </source>
</evidence>
<dbReference type="InterPro" id="IPR036388">
    <property type="entry name" value="WH-like_DNA-bd_sf"/>
</dbReference>
<protein>
    <submittedName>
        <fullName evidence="2">Transcriptional regulator</fullName>
    </submittedName>
</protein>
<organism evidence="2 3">
    <name type="scientific">Micromonospora gifhornensis</name>
    <dbReference type="NCBI Taxonomy" id="84594"/>
    <lineage>
        <taxon>Bacteria</taxon>
        <taxon>Bacillati</taxon>
        <taxon>Actinomycetota</taxon>
        <taxon>Actinomycetes</taxon>
        <taxon>Micromonosporales</taxon>
        <taxon>Micromonosporaceae</taxon>
        <taxon>Micromonospora</taxon>
    </lineage>
</organism>
<dbReference type="InterPro" id="IPR011991">
    <property type="entry name" value="ArsR-like_HTH"/>
</dbReference>
<dbReference type="InterPro" id="IPR001845">
    <property type="entry name" value="HTH_ArsR_DNA-bd_dom"/>
</dbReference>
<evidence type="ECO:0000259" key="1">
    <source>
        <dbReference type="SMART" id="SM00418"/>
    </source>
</evidence>
<dbReference type="SMART" id="SM00418">
    <property type="entry name" value="HTH_ARSR"/>
    <property type="match status" value="1"/>
</dbReference>
<dbReference type="EMBL" id="BOPA01000020">
    <property type="protein sequence ID" value="GIJ16448.1"/>
    <property type="molecule type" value="Genomic_DNA"/>
</dbReference>